<evidence type="ECO:0000313" key="5">
    <source>
        <dbReference type="Proteomes" id="UP000185934"/>
    </source>
</evidence>
<sequence>MSPIWFVLAFSTTIISALVTLLDSHFMSRRMPGTRAYMLICGAFLLPVSIVTLILFPVPAGTGLAPIGAITGSAVITSFASLLMINAMKSQDVARVAPVVSTAPVFVAILATIFLGESLGLQQWLGIVAVISGAVIISFRWDSRGTSHFHSRPFFVLLGVAIIAATGSVFNKFGLEYMSYWTCAGIDFLVASLVILGLCLRRDVIASLKAMANSRQAINLTLVNQAIATAATIMAFWTIQLGPVALASTVFNSKPLLVFAASAVIGRCAPGFMICEKLSARGWVIKGAGTAAVVGGLAAVFI</sequence>
<evidence type="ECO:0000259" key="3">
    <source>
        <dbReference type="Pfam" id="PF00892"/>
    </source>
</evidence>
<feature type="transmembrane region" description="Helical" evidence="2">
    <location>
        <begin position="153"/>
        <end position="171"/>
    </location>
</feature>
<accession>A0A1P8F977</accession>
<feature type="transmembrane region" description="Helical" evidence="2">
    <location>
        <begin position="36"/>
        <end position="58"/>
    </location>
</feature>
<dbReference type="OrthoDB" id="154425at2"/>
<dbReference type="GO" id="GO:0016020">
    <property type="term" value="C:membrane"/>
    <property type="evidence" value="ECO:0007669"/>
    <property type="project" value="InterPro"/>
</dbReference>
<feature type="transmembrane region" description="Helical" evidence="2">
    <location>
        <begin position="282"/>
        <end position="301"/>
    </location>
</feature>
<feature type="transmembrane region" description="Helical" evidence="2">
    <location>
        <begin position="6"/>
        <end position="24"/>
    </location>
</feature>
<feature type="domain" description="EamA" evidence="3">
    <location>
        <begin position="4"/>
        <end position="138"/>
    </location>
</feature>
<name>A0A1P8F977_9CHLR</name>
<feature type="transmembrane region" description="Helical" evidence="2">
    <location>
        <begin position="96"/>
        <end position="115"/>
    </location>
</feature>
<proteinExistence type="inferred from homology"/>
<reference evidence="5" key="1">
    <citation type="submission" date="2016-11" db="EMBL/GenBank/DDBJ databases">
        <title>Dehalogenimonas formicexedens sp. nov., a chlorinated alkane respiring bacterium isolated from contaminated groundwater.</title>
        <authorList>
            <person name="Key T.A."/>
            <person name="Bowman K.S."/>
            <person name="Lee I."/>
            <person name="Chun J."/>
            <person name="Albuquerque L."/>
            <person name="da Costa M.S."/>
            <person name="Rainey F.A."/>
            <person name="Moe W.M."/>
        </authorList>
    </citation>
    <scope>NUCLEOTIDE SEQUENCE [LARGE SCALE GENOMIC DNA]</scope>
    <source>
        <strain evidence="5">NSZ-14</strain>
    </source>
</reference>
<feature type="domain" description="EamA" evidence="3">
    <location>
        <begin position="155"/>
        <end position="265"/>
    </location>
</feature>
<dbReference type="Proteomes" id="UP000185934">
    <property type="component" value="Chromosome"/>
</dbReference>
<keyword evidence="2" id="KW-1133">Transmembrane helix</keyword>
<evidence type="ECO:0000313" key="4">
    <source>
        <dbReference type="EMBL" id="APV45021.1"/>
    </source>
</evidence>
<dbReference type="EMBL" id="CP018258">
    <property type="protein sequence ID" value="APV45021.1"/>
    <property type="molecule type" value="Genomic_DNA"/>
</dbReference>
<dbReference type="Pfam" id="PF00892">
    <property type="entry name" value="EamA"/>
    <property type="match status" value="2"/>
</dbReference>
<keyword evidence="2" id="KW-0812">Transmembrane</keyword>
<dbReference type="InterPro" id="IPR000620">
    <property type="entry name" value="EamA_dom"/>
</dbReference>
<dbReference type="RefSeq" id="WP_076004620.1">
    <property type="nucleotide sequence ID" value="NZ_CP018258.1"/>
</dbReference>
<dbReference type="Gene3D" id="1.10.3730.20">
    <property type="match status" value="1"/>
</dbReference>
<protein>
    <submittedName>
        <fullName evidence="4">EamA-like transporter family protein</fullName>
    </submittedName>
</protein>
<organism evidence="4 5">
    <name type="scientific">Dehalogenimonas formicexedens</name>
    <dbReference type="NCBI Taxonomy" id="1839801"/>
    <lineage>
        <taxon>Bacteria</taxon>
        <taxon>Bacillati</taxon>
        <taxon>Chloroflexota</taxon>
        <taxon>Dehalococcoidia</taxon>
        <taxon>Dehalococcoidales</taxon>
        <taxon>Dehalococcoidaceae</taxon>
        <taxon>Dehalogenimonas</taxon>
    </lineage>
</organism>
<dbReference type="SUPFAM" id="SSF103481">
    <property type="entry name" value="Multidrug resistance efflux transporter EmrE"/>
    <property type="match status" value="1"/>
</dbReference>
<evidence type="ECO:0000256" key="2">
    <source>
        <dbReference type="SAM" id="Phobius"/>
    </source>
</evidence>
<dbReference type="KEGG" id="dfo:Dform_01701"/>
<feature type="transmembrane region" description="Helical" evidence="2">
    <location>
        <begin position="64"/>
        <end position="84"/>
    </location>
</feature>
<keyword evidence="5" id="KW-1185">Reference proteome</keyword>
<evidence type="ECO:0000256" key="1">
    <source>
        <dbReference type="ARBA" id="ARBA00007362"/>
    </source>
</evidence>
<feature type="transmembrane region" description="Helical" evidence="2">
    <location>
        <begin position="221"/>
        <end position="244"/>
    </location>
</feature>
<comment type="similarity">
    <text evidence="1">Belongs to the EamA transporter family.</text>
</comment>
<keyword evidence="2" id="KW-0472">Membrane</keyword>
<dbReference type="InterPro" id="IPR037185">
    <property type="entry name" value="EmrE-like"/>
</dbReference>
<feature type="transmembrane region" description="Helical" evidence="2">
    <location>
        <begin position="121"/>
        <end position="141"/>
    </location>
</feature>
<dbReference type="AlphaFoldDB" id="A0A1P8F977"/>
<gene>
    <name evidence="4" type="ORF">Dform_01701</name>
</gene>
<feature type="transmembrane region" description="Helical" evidence="2">
    <location>
        <begin position="177"/>
        <end position="200"/>
    </location>
</feature>
<dbReference type="STRING" id="1839801.Dform_01701"/>